<protein>
    <submittedName>
        <fullName evidence="1">Uncharacterized protein</fullName>
    </submittedName>
</protein>
<dbReference type="InParanoid" id="A0A1X7VH83"/>
<organism evidence="1">
    <name type="scientific">Amphimedon queenslandica</name>
    <name type="common">Sponge</name>
    <dbReference type="NCBI Taxonomy" id="400682"/>
    <lineage>
        <taxon>Eukaryota</taxon>
        <taxon>Metazoa</taxon>
        <taxon>Porifera</taxon>
        <taxon>Demospongiae</taxon>
        <taxon>Heteroscleromorpha</taxon>
        <taxon>Haplosclerida</taxon>
        <taxon>Niphatidae</taxon>
        <taxon>Amphimedon</taxon>
    </lineage>
</organism>
<dbReference type="InterPro" id="IPR027417">
    <property type="entry name" value="P-loop_NTPase"/>
</dbReference>
<dbReference type="AlphaFoldDB" id="A0A1X7VH83"/>
<dbReference type="STRING" id="400682.A0A1X7VH83"/>
<dbReference type="GO" id="GO:0005829">
    <property type="term" value="C:cytosol"/>
    <property type="evidence" value="ECO:0007669"/>
    <property type="project" value="TreeGrafter"/>
</dbReference>
<dbReference type="InterPro" id="IPR045055">
    <property type="entry name" value="DNA2/NAM7-like"/>
</dbReference>
<dbReference type="OrthoDB" id="6513042at2759"/>
<dbReference type="GO" id="GO:0035194">
    <property type="term" value="P:regulatory ncRNA-mediated post-transcriptional gene silencing"/>
    <property type="evidence" value="ECO:0007669"/>
    <property type="project" value="TreeGrafter"/>
</dbReference>
<sequence length="203" mass="23076">MTFSGNTRNCGVKRDIVFGQHVNDHVLVIITTYLSSLPVAKILNKVRFTHILLDEAAQVREPEAIAPLSLGDAATKVGPSVLILGKKSKKYGLAYSLLERLEKKYQEFAGKQQDFKYLKYLATNYRCCPEIVKFLSRTIYKYPIACAPEACSEKQHPAIRYPLVFYWCDCNGTPSKDLKGLMEFVADAVVRQAQHYFSLWSRE</sequence>
<dbReference type="GO" id="GO:0043186">
    <property type="term" value="C:P granule"/>
    <property type="evidence" value="ECO:0007669"/>
    <property type="project" value="TreeGrafter"/>
</dbReference>
<dbReference type="PANTHER" id="PTHR10887:SF322">
    <property type="entry name" value="HELICASE MOV-10"/>
    <property type="match status" value="1"/>
</dbReference>
<dbReference type="eggNOG" id="KOG1804">
    <property type="taxonomic scope" value="Eukaryota"/>
</dbReference>
<evidence type="ECO:0000313" key="1">
    <source>
        <dbReference type="EnsemblMetazoa" id="Aqu2.1.39323_001"/>
    </source>
</evidence>
<dbReference type="SUPFAM" id="SSF52540">
    <property type="entry name" value="P-loop containing nucleoside triphosphate hydrolases"/>
    <property type="match status" value="1"/>
</dbReference>
<dbReference type="EnsemblMetazoa" id="Aqu2.1.39323_001">
    <property type="protein sequence ID" value="Aqu2.1.39323_001"/>
    <property type="gene ID" value="Aqu2.1.39323"/>
</dbReference>
<dbReference type="PANTHER" id="PTHR10887">
    <property type="entry name" value="DNA2/NAM7 HELICASE FAMILY"/>
    <property type="match status" value="1"/>
</dbReference>
<name>A0A1X7VH83_AMPQE</name>
<proteinExistence type="predicted"/>
<reference evidence="1" key="1">
    <citation type="submission" date="2017-05" db="UniProtKB">
        <authorList>
            <consortium name="EnsemblMetazoa"/>
        </authorList>
    </citation>
    <scope>IDENTIFICATION</scope>
</reference>
<dbReference type="Gene3D" id="3.40.50.300">
    <property type="entry name" value="P-loop containing nucleotide triphosphate hydrolases"/>
    <property type="match status" value="1"/>
</dbReference>
<accession>A0A1X7VH83</accession>